<dbReference type="InterPro" id="IPR035895">
    <property type="entry name" value="HPr-like_sf"/>
</dbReference>
<organism evidence="2 3">
    <name type="scientific">Candidatus Enterocloster faecavium</name>
    <dbReference type="NCBI Taxonomy" id="2838560"/>
    <lineage>
        <taxon>Bacteria</taxon>
        <taxon>Bacillati</taxon>
        <taxon>Bacillota</taxon>
        <taxon>Clostridia</taxon>
        <taxon>Lachnospirales</taxon>
        <taxon>Lachnospiraceae</taxon>
        <taxon>Enterocloster</taxon>
    </lineage>
</organism>
<dbReference type="SUPFAM" id="SSF55594">
    <property type="entry name" value="HPr-like"/>
    <property type="match status" value="1"/>
</dbReference>
<protein>
    <submittedName>
        <fullName evidence="2">HPr family phosphocarrier protein</fullName>
    </submittedName>
</protein>
<reference evidence="2" key="2">
    <citation type="submission" date="2021-04" db="EMBL/GenBank/DDBJ databases">
        <authorList>
            <person name="Gilroy R."/>
        </authorList>
    </citation>
    <scope>NUCLEOTIDE SEQUENCE</scope>
    <source>
        <strain evidence="2">CHK188-4685</strain>
    </source>
</reference>
<gene>
    <name evidence="2" type="ORF">H9716_01860</name>
</gene>
<feature type="domain" description="HPr" evidence="1">
    <location>
        <begin position="14"/>
        <end position="71"/>
    </location>
</feature>
<evidence type="ECO:0000313" key="2">
    <source>
        <dbReference type="EMBL" id="HJB06592.1"/>
    </source>
</evidence>
<dbReference type="AlphaFoldDB" id="A0A9D2RL48"/>
<accession>A0A9D2RL48</accession>
<dbReference type="InterPro" id="IPR000032">
    <property type="entry name" value="HPr-like"/>
</dbReference>
<evidence type="ECO:0000259" key="1">
    <source>
        <dbReference type="Pfam" id="PF00381"/>
    </source>
</evidence>
<sequence>MKQKRIVLPSVEEAKKFVKEATKCDFDIDVFYNRVVIDAKSILGVLSLDLTRVLTVQYNGDNKEFEEYLEGLAPEHAAVVA</sequence>
<dbReference type="Pfam" id="PF00381">
    <property type="entry name" value="PTS-HPr"/>
    <property type="match status" value="1"/>
</dbReference>
<reference evidence="2" key="1">
    <citation type="journal article" date="2021" name="PeerJ">
        <title>Extensive microbial diversity within the chicken gut microbiome revealed by metagenomics and culture.</title>
        <authorList>
            <person name="Gilroy R."/>
            <person name="Ravi A."/>
            <person name="Getino M."/>
            <person name="Pursley I."/>
            <person name="Horton D.L."/>
            <person name="Alikhan N.F."/>
            <person name="Baker D."/>
            <person name="Gharbi K."/>
            <person name="Hall N."/>
            <person name="Watson M."/>
            <person name="Adriaenssens E.M."/>
            <person name="Foster-Nyarko E."/>
            <person name="Jarju S."/>
            <person name="Secka A."/>
            <person name="Antonio M."/>
            <person name="Oren A."/>
            <person name="Chaudhuri R.R."/>
            <person name="La Ragione R."/>
            <person name="Hildebrand F."/>
            <person name="Pallen M.J."/>
        </authorList>
    </citation>
    <scope>NUCLEOTIDE SEQUENCE</scope>
    <source>
        <strain evidence="2">CHK188-4685</strain>
    </source>
</reference>
<comment type="caution">
    <text evidence="2">The sequence shown here is derived from an EMBL/GenBank/DDBJ whole genome shotgun (WGS) entry which is preliminary data.</text>
</comment>
<dbReference type="EMBL" id="DWYS01000022">
    <property type="protein sequence ID" value="HJB06592.1"/>
    <property type="molecule type" value="Genomic_DNA"/>
</dbReference>
<evidence type="ECO:0000313" key="3">
    <source>
        <dbReference type="Proteomes" id="UP000886804"/>
    </source>
</evidence>
<dbReference type="Gene3D" id="3.30.1340.10">
    <property type="entry name" value="HPr-like"/>
    <property type="match status" value="1"/>
</dbReference>
<name>A0A9D2RL48_9FIRM</name>
<proteinExistence type="predicted"/>
<dbReference type="Proteomes" id="UP000886804">
    <property type="component" value="Unassembled WGS sequence"/>
</dbReference>